<protein>
    <submittedName>
        <fullName evidence="1">Uncharacterized protein</fullName>
    </submittedName>
</protein>
<reference evidence="1" key="1">
    <citation type="submission" date="2018-05" db="EMBL/GenBank/DDBJ databases">
        <authorList>
            <person name="Lanie J.A."/>
            <person name="Ng W.-L."/>
            <person name="Kazmierczak K.M."/>
            <person name="Andrzejewski T.M."/>
            <person name="Davidsen T.M."/>
            <person name="Wayne K.J."/>
            <person name="Tettelin H."/>
            <person name="Glass J.I."/>
            <person name="Rusch D."/>
            <person name="Podicherti R."/>
            <person name="Tsui H.-C.T."/>
            <person name="Winkler M.E."/>
        </authorList>
    </citation>
    <scope>NUCLEOTIDE SEQUENCE</scope>
</reference>
<organism evidence="1">
    <name type="scientific">marine metagenome</name>
    <dbReference type="NCBI Taxonomy" id="408172"/>
    <lineage>
        <taxon>unclassified sequences</taxon>
        <taxon>metagenomes</taxon>
        <taxon>ecological metagenomes</taxon>
    </lineage>
</organism>
<accession>A0A382KHB9</accession>
<dbReference type="AlphaFoldDB" id="A0A382KHB9"/>
<proteinExistence type="predicted"/>
<name>A0A382KHB9_9ZZZZ</name>
<feature type="non-terminal residue" evidence="1">
    <location>
        <position position="55"/>
    </location>
</feature>
<sequence>MSQSKRCLWVLCIAFNLIGISMHAAETDPPSSQSKPWFVSEANLPEGFPAAGPVD</sequence>
<evidence type="ECO:0000313" key="1">
    <source>
        <dbReference type="EMBL" id="SVC23476.1"/>
    </source>
</evidence>
<gene>
    <name evidence="1" type="ORF">METZ01_LOCUS276330</name>
</gene>
<dbReference type="EMBL" id="UINC01080493">
    <property type="protein sequence ID" value="SVC23476.1"/>
    <property type="molecule type" value="Genomic_DNA"/>
</dbReference>